<dbReference type="PROSITE" id="PS51257">
    <property type="entry name" value="PROKAR_LIPOPROTEIN"/>
    <property type="match status" value="1"/>
</dbReference>
<protein>
    <submittedName>
        <fullName evidence="3">Peptide/nickel transport system substrate-binding protein</fullName>
    </submittedName>
</protein>
<organism evidence="3 4">
    <name type="scientific">Pseudarthrobacter equi</name>
    <dbReference type="NCBI Taxonomy" id="728066"/>
    <lineage>
        <taxon>Bacteria</taxon>
        <taxon>Bacillati</taxon>
        <taxon>Actinomycetota</taxon>
        <taxon>Actinomycetes</taxon>
        <taxon>Micrococcales</taxon>
        <taxon>Micrococcaceae</taxon>
        <taxon>Pseudarthrobacter</taxon>
    </lineage>
</organism>
<proteinExistence type="predicted"/>
<gene>
    <name evidence="3" type="ORF">SAMN04489743_3001</name>
</gene>
<evidence type="ECO:0000259" key="2">
    <source>
        <dbReference type="Pfam" id="PF00496"/>
    </source>
</evidence>
<feature type="chain" id="PRO_5038442157" evidence="1">
    <location>
        <begin position="30"/>
        <end position="592"/>
    </location>
</feature>
<dbReference type="Pfam" id="PF00496">
    <property type="entry name" value="SBP_bac_5"/>
    <property type="match status" value="1"/>
</dbReference>
<evidence type="ECO:0000313" key="3">
    <source>
        <dbReference type="EMBL" id="SDT45793.1"/>
    </source>
</evidence>
<dbReference type="GO" id="GO:0043190">
    <property type="term" value="C:ATP-binding cassette (ABC) transporter complex"/>
    <property type="evidence" value="ECO:0007669"/>
    <property type="project" value="InterPro"/>
</dbReference>
<dbReference type="InterPro" id="IPR039424">
    <property type="entry name" value="SBP_5"/>
</dbReference>
<keyword evidence="4" id="KW-1185">Reference proteome</keyword>
<dbReference type="SUPFAM" id="SSF53850">
    <property type="entry name" value="Periplasmic binding protein-like II"/>
    <property type="match status" value="1"/>
</dbReference>
<evidence type="ECO:0000256" key="1">
    <source>
        <dbReference type="SAM" id="SignalP"/>
    </source>
</evidence>
<accession>A0A1H2AIJ8</accession>
<dbReference type="EMBL" id="LT629779">
    <property type="protein sequence ID" value="SDT45793.1"/>
    <property type="molecule type" value="Genomic_DNA"/>
</dbReference>
<dbReference type="Gene3D" id="3.10.105.10">
    <property type="entry name" value="Dipeptide-binding Protein, Domain 3"/>
    <property type="match status" value="1"/>
</dbReference>
<sequence length="592" mass="62564">MPVRRLMQYITAAAVAAMALSGCSGGGSAPVVVGEAKRGGSATVAEVNAFSSFNPFSTDGNTDINSKIGSATHSGFYYLDDKSVVVRNDKFGRYEKVSDDPLKVRYTVSEGVKWSDGAPIDAGDLLLSWAAGSGYFDDADPAAGTGTRYFSAASAAGGLAGTAFPELGDDGRSITLQYAAPYADWQTAFDVGLPAHVVAAKAGLSDEEDLVDLIKDAPKGNPGKPAVNSALKTVGDFWNNGFDTKSLPDDPALYLSSGPYIVRDIVPEVSMKLVRNRDYVWGTEPWLDEINVRFTGALPTAVDALRSGQADIISPQPSADTAKLFAGLADQGNTVEQYSQSGYDHLDLNFSGPFADEDVRKAFLKAVPRQAIVDAVVGDLIADAKPLDSQVFLPGQPKYADTVKNNGSADYAKVDINAAKELLDGATPTVRILYNRDNPNRAKAFTLIRDSAQQAGFRVVDAGQGNADWAKSLGGAGYDAALLGWIGTGAGVGRIPQIFRTGAGSNFNGFSDGDADKAMEQLATTTDLGKQDELLAGIDKRVWEKAYGLPLYQTVGAIAFNARVAGVKPSPGPLGVWWNISDWRLAQQGTKN</sequence>
<dbReference type="PANTHER" id="PTHR30290:SF65">
    <property type="entry name" value="MONOACYL PHOSPHATIDYLINOSITOL TETRAMANNOSIDE-BINDING PROTEIN LPQW-RELATED"/>
    <property type="match status" value="1"/>
</dbReference>
<dbReference type="GO" id="GO:0015833">
    <property type="term" value="P:peptide transport"/>
    <property type="evidence" value="ECO:0007669"/>
    <property type="project" value="TreeGrafter"/>
</dbReference>
<dbReference type="OrthoDB" id="7888869at2"/>
<dbReference type="PIRSF" id="PIRSF002741">
    <property type="entry name" value="MppA"/>
    <property type="match status" value="1"/>
</dbReference>
<dbReference type="GO" id="GO:1904680">
    <property type="term" value="F:peptide transmembrane transporter activity"/>
    <property type="evidence" value="ECO:0007669"/>
    <property type="project" value="TreeGrafter"/>
</dbReference>
<dbReference type="InterPro" id="IPR000914">
    <property type="entry name" value="SBP_5_dom"/>
</dbReference>
<dbReference type="AlphaFoldDB" id="A0A1H2AIJ8"/>
<feature type="domain" description="Solute-binding protein family 5" evidence="2">
    <location>
        <begin position="96"/>
        <end position="489"/>
    </location>
</feature>
<dbReference type="Proteomes" id="UP000198751">
    <property type="component" value="Chromosome I"/>
</dbReference>
<dbReference type="GO" id="GO:0042597">
    <property type="term" value="C:periplasmic space"/>
    <property type="evidence" value="ECO:0007669"/>
    <property type="project" value="UniProtKB-ARBA"/>
</dbReference>
<dbReference type="PANTHER" id="PTHR30290">
    <property type="entry name" value="PERIPLASMIC BINDING COMPONENT OF ABC TRANSPORTER"/>
    <property type="match status" value="1"/>
</dbReference>
<name>A0A1H2AIJ8_9MICC</name>
<keyword evidence="1" id="KW-0732">Signal</keyword>
<dbReference type="RefSeq" id="WP_091721705.1">
    <property type="nucleotide sequence ID" value="NZ_LT629779.1"/>
</dbReference>
<dbReference type="Gene3D" id="3.40.190.10">
    <property type="entry name" value="Periplasmic binding protein-like II"/>
    <property type="match status" value="1"/>
</dbReference>
<reference evidence="4" key="1">
    <citation type="submission" date="2016-10" db="EMBL/GenBank/DDBJ databases">
        <authorList>
            <person name="Varghese N."/>
            <person name="Submissions S."/>
        </authorList>
    </citation>
    <scope>NUCLEOTIDE SEQUENCE [LARGE SCALE GENOMIC DNA]</scope>
    <source>
        <strain evidence="4">IMMIB L-1606</strain>
    </source>
</reference>
<dbReference type="InterPro" id="IPR030678">
    <property type="entry name" value="Peptide/Ni-bd"/>
</dbReference>
<feature type="signal peptide" evidence="1">
    <location>
        <begin position="1"/>
        <end position="29"/>
    </location>
</feature>
<evidence type="ECO:0000313" key="4">
    <source>
        <dbReference type="Proteomes" id="UP000198751"/>
    </source>
</evidence>
<dbReference type="CDD" id="cd08501">
    <property type="entry name" value="PBP2_Lpqw"/>
    <property type="match status" value="1"/>
</dbReference>